<dbReference type="Gene3D" id="3.40.50.2000">
    <property type="entry name" value="Glycogen Phosphorylase B"/>
    <property type="match status" value="2"/>
</dbReference>
<dbReference type="EMBL" id="JAACJJ010000044">
    <property type="protein sequence ID" value="KAF5314295.1"/>
    <property type="molecule type" value="Genomic_DNA"/>
</dbReference>
<evidence type="ECO:0008006" key="5">
    <source>
        <dbReference type="Google" id="ProtNLM"/>
    </source>
</evidence>
<sequence>MTSSGPHIVVVSLPLWGHTRPLCVFIAKLQKESGCLVTFLVSELLYNKVQAEIARQYNTKDKQEQEQLKRIRIISILDSKRDNSDLPKVIAAYAEVYVEPYSRLVNGESLACTTGATYPPAPFPSAVILDFLAPAQLQGTRQVTDSRVPIFAWVTGSAPVIIRYYCPENVGGLGDVVGRAQKNFEAAGEGAVLERFIEAEYGRFSGEIIHIPGMPPMYDYECFPQELPFSEPLFNTMEGKLFQTLNDSDGTIINTSEAYESVFIETLRSWLSGMNRSLYSVGPTVPADFQTGELSSQEATKAVQNVDTKSPDQVEIENFLNDALEKKGKGSVFFISFGSTYWPPDASYVEEIVNVLLEQDIPFIFAYGSPAAQLPENVKTSSKGLLAKWVPQQYILNHPALGWFLTHCGQGSTTEALASGVPMICYPFTSDQPFNAAYLSLTLDVAFELTQVRTGALGMKPMLRGVTPKGMREAVREEMLSVITDARGAVGARKRANAGRIAHMLKKAWREDGQAVQDLQQFAKTYCGGL</sequence>
<evidence type="ECO:0000313" key="3">
    <source>
        <dbReference type="EMBL" id="KAF5314295.1"/>
    </source>
</evidence>
<comment type="caution">
    <text evidence="3">The sequence shown here is derived from an EMBL/GenBank/DDBJ whole genome shotgun (WGS) entry which is preliminary data.</text>
</comment>
<dbReference type="Pfam" id="PF00201">
    <property type="entry name" value="UDPGT"/>
    <property type="match status" value="1"/>
</dbReference>
<dbReference type="SUPFAM" id="SSF53756">
    <property type="entry name" value="UDP-Glycosyltransferase/glycogen phosphorylase"/>
    <property type="match status" value="1"/>
</dbReference>
<dbReference type="OrthoDB" id="5835829at2759"/>
<keyword evidence="4" id="KW-1185">Reference proteome</keyword>
<reference evidence="3 4" key="1">
    <citation type="journal article" date="2020" name="ISME J.">
        <title>Uncovering the hidden diversity of litter-decomposition mechanisms in mushroom-forming fungi.</title>
        <authorList>
            <person name="Floudas D."/>
            <person name="Bentzer J."/>
            <person name="Ahren D."/>
            <person name="Johansson T."/>
            <person name="Persson P."/>
            <person name="Tunlid A."/>
        </authorList>
    </citation>
    <scope>NUCLEOTIDE SEQUENCE [LARGE SCALE GENOMIC DNA]</scope>
    <source>
        <strain evidence="3 4">CBS 101986</strain>
    </source>
</reference>
<evidence type="ECO:0000256" key="2">
    <source>
        <dbReference type="ARBA" id="ARBA00022679"/>
    </source>
</evidence>
<gene>
    <name evidence="3" type="ORF">D9619_011866</name>
</gene>
<protein>
    <recommendedName>
        <fullName evidence="5">Glycosyltransferase family 1 protein</fullName>
    </recommendedName>
</protein>
<dbReference type="CDD" id="cd03784">
    <property type="entry name" value="GT1_Gtf-like"/>
    <property type="match status" value="1"/>
</dbReference>
<dbReference type="InterPro" id="IPR002213">
    <property type="entry name" value="UDP_glucos_trans"/>
</dbReference>
<name>A0A8H5B0E1_9AGAR</name>
<dbReference type="Proteomes" id="UP000567179">
    <property type="component" value="Unassembled WGS sequence"/>
</dbReference>
<dbReference type="GO" id="GO:0080043">
    <property type="term" value="F:quercetin 3-O-glucosyltransferase activity"/>
    <property type="evidence" value="ECO:0007669"/>
    <property type="project" value="TreeGrafter"/>
</dbReference>
<dbReference type="AlphaFoldDB" id="A0A8H5B0E1"/>
<proteinExistence type="inferred from homology"/>
<comment type="similarity">
    <text evidence="1">Belongs to the UDP-glycosyltransferase family.</text>
</comment>
<evidence type="ECO:0000256" key="1">
    <source>
        <dbReference type="ARBA" id="ARBA00009995"/>
    </source>
</evidence>
<accession>A0A8H5B0E1</accession>
<evidence type="ECO:0000313" key="4">
    <source>
        <dbReference type="Proteomes" id="UP000567179"/>
    </source>
</evidence>
<keyword evidence="2" id="KW-0808">Transferase</keyword>
<dbReference type="PANTHER" id="PTHR11926">
    <property type="entry name" value="GLUCOSYL/GLUCURONOSYL TRANSFERASES"/>
    <property type="match status" value="1"/>
</dbReference>
<organism evidence="3 4">
    <name type="scientific">Psilocybe cf. subviscida</name>
    <dbReference type="NCBI Taxonomy" id="2480587"/>
    <lineage>
        <taxon>Eukaryota</taxon>
        <taxon>Fungi</taxon>
        <taxon>Dikarya</taxon>
        <taxon>Basidiomycota</taxon>
        <taxon>Agaricomycotina</taxon>
        <taxon>Agaricomycetes</taxon>
        <taxon>Agaricomycetidae</taxon>
        <taxon>Agaricales</taxon>
        <taxon>Agaricineae</taxon>
        <taxon>Strophariaceae</taxon>
        <taxon>Psilocybe</taxon>
    </lineage>
</organism>
<dbReference type="PANTHER" id="PTHR11926:SF774">
    <property type="entry name" value="UDP-GLYCOSYLTRANSFERASE 85A1-RELATED"/>
    <property type="match status" value="1"/>
</dbReference>
<dbReference type="GO" id="GO:0080044">
    <property type="term" value="F:quercetin 7-O-glucosyltransferase activity"/>
    <property type="evidence" value="ECO:0007669"/>
    <property type="project" value="TreeGrafter"/>
</dbReference>